<dbReference type="HOGENOM" id="CLU_1621953_0_0_1"/>
<dbReference type="STRING" id="29760.F6HCN7"/>
<dbReference type="eggNOG" id="KOG0889">
    <property type="taxonomic scope" value="Eukaryota"/>
</dbReference>
<protein>
    <submittedName>
        <fullName evidence="1">Uncharacterized protein</fullName>
    </submittedName>
</protein>
<evidence type="ECO:0000313" key="1">
    <source>
        <dbReference type="EMBL" id="CCB49982.1"/>
    </source>
</evidence>
<dbReference type="eggNOG" id="KOG0800">
    <property type="taxonomic scope" value="Eukaryota"/>
</dbReference>
<gene>
    <name evidence="1" type="ordered locus">VIT_16s0115g00210</name>
</gene>
<dbReference type="EMBL" id="FN595518">
    <property type="protein sequence ID" value="CCB49982.1"/>
    <property type="molecule type" value="Genomic_DNA"/>
</dbReference>
<dbReference type="OrthoDB" id="8062037at2759"/>
<organism evidence="1 2">
    <name type="scientific">Vitis vinifera</name>
    <name type="common">Grape</name>
    <dbReference type="NCBI Taxonomy" id="29760"/>
    <lineage>
        <taxon>Eukaryota</taxon>
        <taxon>Viridiplantae</taxon>
        <taxon>Streptophyta</taxon>
        <taxon>Embryophyta</taxon>
        <taxon>Tracheophyta</taxon>
        <taxon>Spermatophyta</taxon>
        <taxon>Magnoliopsida</taxon>
        <taxon>eudicotyledons</taxon>
        <taxon>Gunneridae</taxon>
        <taxon>Pentapetalae</taxon>
        <taxon>rosids</taxon>
        <taxon>Vitales</taxon>
        <taxon>Vitaceae</taxon>
        <taxon>Viteae</taxon>
        <taxon>Vitis</taxon>
    </lineage>
</organism>
<dbReference type="ExpressionAtlas" id="F6HCN7">
    <property type="expression patterns" value="baseline"/>
</dbReference>
<dbReference type="AlphaFoldDB" id="F6HCN7"/>
<name>F6HCN7_VITVI</name>
<dbReference type="InParanoid" id="F6HCN7"/>
<accession>F6HCN7</accession>
<evidence type="ECO:0000313" key="2">
    <source>
        <dbReference type="Proteomes" id="UP000009183"/>
    </source>
</evidence>
<dbReference type="PaxDb" id="29760-VIT_16s0115g00210.t01"/>
<dbReference type="Proteomes" id="UP000009183">
    <property type="component" value="Chromosome 16"/>
</dbReference>
<keyword evidence="2" id="KW-1185">Reference proteome</keyword>
<sequence length="164" mass="17601">MGGCCCCSSKGIELNGTPAHYHCPKAAAEHELLSSHHGAASTLSTRPLVDTNMGISPPDTHKPPSTLIPYDVDLRHPQTPSAAENAFNGNVEVEDLIQKQIASVTAPQTSGEDNSDNSISFVLFVIKTLTEVQKNLIDPYILVRILQRLARDMGTSASSHVRQG</sequence>
<reference evidence="2" key="1">
    <citation type="journal article" date="2007" name="Nature">
        <title>The grapevine genome sequence suggests ancestral hexaploidization in major angiosperm phyla.</title>
        <authorList>
            <consortium name="The French-Italian Public Consortium for Grapevine Genome Characterization."/>
            <person name="Jaillon O."/>
            <person name="Aury J.-M."/>
            <person name="Noel B."/>
            <person name="Policriti A."/>
            <person name="Clepet C."/>
            <person name="Casagrande A."/>
            <person name="Choisne N."/>
            <person name="Aubourg S."/>
            <person name="Vitulo N."/>
            <person name="Jubin C."/>
            <person name="Vezzi A."/>
            <person name="Legeai F."/>
            <person name="Hugueney P."/>
            <person name="Dasilva C."/>
            <person name="Horner D."/>
            <person name="Mica E."/>
            <person name="Jublot D."/>
            <person name="Poulain J."/>
            <person name="Bruyere C."/>
            <person name="Billault A."/>
            <person name="Segurens B."/>
            <person name="Gouyvenoux M."/>
            <person name="Ugarte E."/>
            <person name="Cattonaro F."/>
            <person name="Anthouard V."/>
            <person name="Vico V."/>
            <person name="Del Fabbro C."/>
            <person name="Alaux M."/>
            <person name="Di Gaspero G."/>
            <person name="Dumas V."/>
            <person name="Felice N."/>
            <person name="Paillard S."/>
            <person name="Juman I."/>
            <person name="Moroldo M."/>
            <person name="Scalabrin S."/>
            <person name="Canaguier A."/>
            <person name="Le Clainche I."/>
            <person name="Malacrida G."/>
            <person name="Durand E."/>
            <person name="Pesole G."/>
            <person name="Laucou V."/>
            <person name="Chatelet P."/>
            <person name="Merdinoglu D."/>
            <person name="Delledonne M."/>
            <person name="Pezzotti M."/>
            <person name="Lecharny A."/>
            <person name="Scarpelli C."/>
            <person name="Artiguenave F."/>
            <person name="Pe M.E."/>
            <person name="Valle G."/>
            <person name="Morgante M."/>
            <person name="Caboche M."/>
            <person name="Adam-Blondon A.-F."/>
            <person name="Weissenbach J."/>
            <person name="Quetier F."/>
            <person name="Wincker P."/>
        </authorList>
    </citation>
    <scope>NUCLEOTIDE SEQUENCE [LARGE SCALE GENOMIC DNA]</scope>
    <source>
        <strain evidence="2">cv. Pinot noir / PN40024</strain>
    </source>
</reference>
<proteinExistence type="predicted"/>